<sequence>MAGDSIDHASLIPASELLFHTVLSISDITKAANQILIQKDNFRKFSTHLENVSLILKRLSKEDIHHAESLKNSLGVLNQQVKAAKQLVSECNSKSKIYLFINSRKIAENLECCTKSISRAVSVIPLTSLDVSSGLSKQISELCQNMLDDEYKAAAAEEEILEKLELAIQEGNAERSNANQLLAHIVDVIGISTEHAVIKREFKELKSDMQISEPRRDIAEALHMEQIVGLLEKADSATSSQEKERKYFEKRNSLGQQLLEPLHSFYCPISLDIMEDPVETSSGKTFERKAIEKWLAAGNKNCPLTMLPLDTSKLRPNKTLRQSIQEWKDRNTMITLSTLKSKLESDDEAEILQSLEKLQGLCLERQMHREWVKMENYITTLIKLLGARNREIRKSVLSTLSLLAKDNEENKEDVAKVDHALESIVRSLARPIEESKLAAELLLELSRSTTVRDLIGDVQGSILLLVTMLSSDDAEAANNARELLDNLSFLNHNVIEMAKANYLKPLLQNLSSGTENVKIIMTRTLSEIELTDHNKASIVKDGALQPLLQLLSNPDVQIKEVAVKALLQLSTLPENGLQMIREGVAQSLFELLYRHSLQSTALREQATDTMMHLAMSTTHQRADEVQVSLLDSEDDVFKFFSLVSFTGPYIQSKILKTFLAMCQSPSGLTIRERLRQLSAVQVLVQLLELNNQTVRENAVKLFYYMTEGGDCSHFTSHITERCIIVLLTIIKTTEDAEEMVSAMGIISRLPRESQITRWLLDSGAVKIILDCLSDRHKHASHKRQVIENSVLALCRFTVSTNLEWQKAVAQEGIIPILVQLLESGTPLSKQNAAISIKQFSESSWLLSKPIKKPGIFKFCFVPHETGCPAHLGSCTVESSFCIIEADALKPLVRLLREQEIGTCEASLDALLTLIHGGTPQGGACKVLADADAITPLINLLSLQSARLEEKILVALEKIFQVDEIKNKYKASATMPLVAMTQRKDSHRLRSLAARVLAQLGVLEKQSSYF</sequence>
<keyword evidence="7" id="KW-0175">Coiled coil</keyword>
<dbReference type="InterPro" id="IPR036537">
    <property type="entry name" value="Adaptor_Cbl_N_dom_sf"/>
</dbReference>
<dbReference type="AlphaFoldDB" id="A0AAE1JW47"/>
<dbReference type="Pfam" id="PF00514">
    <property type="entry name" value="Arm"/>
    <property type="match status" value="1"/>
</dbReference>
<evidence type="ECO:0000259" key="8">
    <source>
        <dbReference type="PROSITE" id="PS51698"/>
    </source>
</evidence>
<accession>A0AAE1JW47</accession>
<dbReference type="SUPFAM" id="SSF48371">
    <property type="entry name" value="ARM repeat"/>
    <property type="match status" value="3"/>
</dbReference>
<protein>
    <recommendedName>
        <fullName evidence="3">RING-type E3 ubiquitin transferase</fullName>
        <ecNumber evidence="3">2.3.2.27</ecNumber>
    </recommendedName>
</protein>
<dbReference type="InterPro" id="IPR000225">
    <property type="entry name" value="Armadillo"/>
</dbReference>
<keyword evidence="5" id="KW-0677">Repeat</keyword>
<comment type="catalytic activity">
    <reaction evidence="1">
        <text>S-ubiquitinyl-[E2 ubiquitin-conjugating enzyme]-L-cysteine + [acceptor protein]-L-lysine = [E2 ubiquitin-conjugating enzyme]-L-cysteine + N(6)-ubiquitinyl-[acceptor protein]-L-lysine.</text>
        <dbReference type="EC" id="2.3.2.27"/>
    </reaction>
</comment>
<name>A0AAE1JW47_9FABA</name>
<dbReference type="EC" id="2.3.2.27" evidence="3"/>
<dbReference type="InterPro" id="IPR052608">
    <property type="entry name" value="U-box_domain_protein"/>
</dbReference>
<reference evidence="9" key="1">
    <citation type="submission" date="2023-10" db="EMBL/GenBank/DDBJ databases">
        <title>Chromosome-level genome of the transformable northern wattle, Acacia crassicarpa.</title>
        <authorList>
            <person name="Massaro I."/>
            <person name="Sinha N.R."/>
            <person name="Poethig S."/>
            <person name="Leichty A.R."/>
        </authorList>
    </citation>
    <scope>NUCLEOTIDE SEQUENCE</scope>
    <source>
        <strain evidence="9">Acra3RX</strain>
        <tissue evidence="9">Leaf</tissue>
    </source>
</reference>
<dbReference type="EMBL" id="JAWXYG010000003">
    <property type="protein sequence ID" value="KAK4277596.1"/>
    <property type="molecule type" value="Genomic_DNA"/>
</dbReference>
<dbReference type="Gene3D" id="3.30.40.10">
    <property type="entry name" value="Zinc/RING finger domain, C3HC4 (zinc finger)"/>
    <property type="match status" value="1"/>
</dbReference>
<evidence type="ECO:0000313" key="10">
    <source>
        <dbReference type="Proteomes" id="UP001293593"/>
    </source>
</evidence>
<dbReference type="InterPro" id="IPR011989">
    <property type="entry name" value="ARM-like"/>
</dbReference>
<dbReference type="Pfam" id="PF04564">
    <property type="entry name" value="U-box"/>
    <property type="match status" value="1"/>
</dbReference>
<gene>
    <name evidence="9" type="ORF">QN277_015571</name>
</gene>
<dbReference type="InterPro" id="IPR003613">
    <property type="entry name" value="Ubox_domain"/>
</dbReference>
<dbReference type="PANTHER" id="PTHR45958">
    <property type="entry name" value="RING-TYPE E3 UBIQUITIN TRANSFERASE"/>
    <property type="match status" value="1"/>
</dbReference>
<comment type="caution">
    <text evidence="9">The sequence shown here is derived from an EMBL/GenBank/DDBJ whole genome shotgun (WGS) entry which is preliminary data.</text>
</comment>
<dbReference type="CDD" id="cd16664">
    <property type="entry name" value="RING-Ubox_PUB"/>
    <property type="match status" value="1"/>
</dbReference>
<dbReference type="Proteomes" id="UP001293593">
    <property type="component" value="Unassembled WGS sequence"/>
</dbReference>
<evidence type="ECO:0000256" key="6">
    <source>
        <dbReference type="PROSITE-ProRule" id="PRU00259"/>
    </source>
</evidence>
<dbReference type="PROSITE" id="PS51698">
    <property type="entry name" value="U_BOX"/>
    <property type="match status" value="1"/>
</dbReference>
<dbReference type="SMART" id="SM00185">
    <property type="entry name" value="ARM"/>
    <property type="match status" value="10"/>
</dbReference>
<dbReference type="Gene3D" id="1.25.10.10">
    <property type="entry name" value="Leucine-rich Repeat Variant"/>
    <property type="match status" value="3"/>
</dbReference>
<dbReference type="InterPro" id="IPR045766">
    <property type="entry name" value="MCAfunc"/>
</dbReference>
<dbReference type="SMART" id="SM00504">
    <property type="entry name" value="Ubox"/>
    <property type="match status" value="1"/>
</dbReference>
<dbReference type="SUPFAM" id="SSF57850">
    <property type="entry name" value="RING/U-box"/>
    <property type="match status" value="1"/>
</dbReference>
<dbReference type="Gene3D" id="1.20.930.20">
    <property type="entry name" value="Adaptor protein Cbl, N-terminal domain"/>
    <property type="match status" value="1"/>
</dbReference>
<dbReference type="GO" id="GO:0007166">
    <property type="term" value="P:cell surface receptor signaling pathway"/>
    <property type="evidence" value="ECO:0007669"/>
    <property type="project" value="InterPro"/>
</dbReference>
<evidence type="ECO:0000256" key="4">
    <source>
        <dbReference type="ARBA" id="ARBA00022679"/>
    </source>
</evidence>
<evidence type="ECO:0000313" key="9">
    <source>
        <dbReference type="EMBL" id="KAK4277596.1"/>
    </source>
</evidence>
<feature type="coiled-coil region" evidence="7">
    <location>
        <begin position="154"/>
        <end position="181"/>
    </location>
</feature>
<dbReference type="PANTHER" id="PTHR45958:SF8">
    <property type="entry name" value="U-BOX DOMAIN-CONTAINING PROTEIN 44-LIKE"/>
    <property type="match status" value="1"/>
</dbReference>
<dbReference type="CDD" id="cd21037">
    <property type="entry name" value="MLKL_NTD"/>
    <property type="match status" value="1"/>
</dbReference>
<proteinExistence type="predicted"/>
<evidence type="ECO:0000256" key="7">
    <source>
        <dbReference type="SAM" id="Coils"/>
    </source>
</evidence>
<keyword evidence="4" id="KW-0808">Transferase</keyword>
<evidence type="ECO:0000256" key="1">
    <source>
        <dbReference type="ARBA" id="ARBA00000900"/>
    </source>
</evidence>
<dbReference type="GO" id="GO:0016567">
    <property type="term" value="P:protein ubiquitination"/>
    <property type="evidence" value="ECO:0007669"/>
    <property type="project" value="InterPro"/>
</dbReference>
<dbReference type="InterPro" id="IPR045210">
    <property type="entry name" value="RING-Ubox_PUB"/>
</dbReference>
<feature type="repeat" description="ARM" evidence="6">
    <location>
        <begin position="542"/>
        <end position="584"/>
    </location>
</feature>
<feature type="domain" description="U-box" evidence="8">
    <location>
        <begin position="260"/>
        <end position="334"/>
    </location>
</feature>
<dbReference type="Pfam" id="PF19584">
    <property type="entry name" value="MCAfunc"/>
    <property type="match status" value="1"/>
</dbReference>
<evidence type="ECO:0000256" key="3">
    <source>
        <dbReference type="ARBA" id="ARBA00012483"/>
    </source>
</evidence>
<dbReference type="InterPro" id="IPR016024">
    <property type="entry name" value="ARM-type_fold"/>
</dbReference>
<organism evidence="9 10">
    <name type="scientific">Acacia crassicarpa</name>
    <name type="common">northern wattle</name>
    <dbReference type="NCBI Taxonomy" id="499986"/>
    <lineage>
        <taxon>Eukaryota</taxon>
        <taxon>Viridiplantae</taxon>
        <taxon>Streptophyta</taxon>
        <taxon>Embryophyta</taxon>
        <taxon>Tracheophyta</taxon>
        <taxon>Spermatophyta</taxon>
        <taxon>Magnoliopsida</taxon>
        <taxon>eudicotyledons</taxon>
        <taxon>Gunneridae</taxon>
        <taxon>Pentapetalae</taxon>
        <taxon>rosids</taxon>
        <taxon>fabids</taxon>
        <taxon>Fabales</taxon>
        <taxon>Fabaceae</taxon>
        <taxon>Caesalpinioideae</taxon>
        <taxon>mimosoid clade</taxon>
        <taxon>Acacieae</taxon>
        <taxon>Acacia</taxon>
    </lineage>
</organism>
<evidence type="ECO:0000256" key="2">
    <source>
        <dbReference type="ARBA" id="ARBA00004906"/>
    </source>
</evidence>
<dbReference type="InterPro" id="IPR059179">
    <property type="entry name" value="MLKL-like_MCAfunc"/>
</dbReference>
<dbReference type="InterPro" id="IPR013083">
    <property type="entry name" value="Znf_RING/FYVE/PHD"/>
</dbReference>
<evidence type="ECO:0000256" key="5">
    <source>
        <dbReference type="ARBA" id="ARBA00022737"/>
    </source>
</evidence>
<keyword evidence="10" id="KW-1185">Reference proteome</keyword>
<dbReference type="PROSITE" id="PS50176">
    <property type="entry name" value="ARM_REPEAT"/>
    <property type="match status" value="1"/>
</dbReference>
<comment type="pathway">
    <text evidence="2">Protein modification; protein ubiquitination.</text>
</comment>
<dbReference type="GO" id="GO:0061630">
    <property type="term" value="F:ubiquitin protein ligase activity"/>
    <property type="evidence" value="ECO:0007669"/>
    <property type="project" value="UniProtKB-EC"/>
</dbReference>